<organism evidence="1 2">
    <name type="scientific">Actinomadura barringtoniae</name>
    <dbReference type="NCBI Taxonomy" id="1427535"/>
    <lineage>
        <taxon>Bacteria</taxon>
        <taxon>Bacillati</taxon>
        <taxon>Actinomycetota</taxon>
        <taxon>Actinomycetes</taxon>
        <taxon>Streptosporangiales</taxon>
        <taxon>Thermomonosporaceae</taxon>
        <taxon>Actinomadura</taxon>
    </lineage>
</organism>
<sequence>MPFHRTVSLIHQGEEVEVDEGLVALIRALWFRGWSTTMSCQNLGESYEGLEKSGPHWDCWRELHLGYVWLRMPTPSALEFLQVVSASPAFAPRLKGAMDPGAWHVHSPVRPNDGGTFAVMDWVEVQFPEAQLDDLTRLIA</sequence>
<comment type="caution">
    <text evidence="1">The sequence shown here is derived from an EMBL/GenBank/DDBJ whole genome shotgun (WGS) entry which is preliminary data.</text>
</comment>
<name>A0A939PKQ1_9ACTN</name>
<gene>
    <name evidence="1" type="ORF">J4573_31480</name>
</gene>
<dbReference type="RefSeq" id="WP_208259523.1">
    <property type="nucleotide sequence ID" value="NZ_JAGEOJ010000013.1"/>
</dbReference>
<reference evidence="1" key="1">
    <citation type="submission" date="2021-03" db="EMBL/GenBank/DDBJ databases">
        <authorList>
            <person name="Kanchanasin P."/>
            <person name="Saeng-In P."/>
            <person name="Phongsopitanun W."/>
            <person name="Yuki M."/>
            <person name="Kudo T."/>
            <person name="Ohkuma M."/>
            <person name="Tanasupawat S."/>
        </authorList>
    </citation>
    <scope>NUCLEOTIDE SEQUENCE</scope>
    <source>
        <strain evidence="1">GKU 128</strain>
    </source>
</reference>
<dbReference type="EMBL" id="JAGEOJ010000013">
    <property type="protein sequence ID" value="MBO2451649.1"/>
    <property type="molecule type" value="Genomic_DNA"/>
</dbReference>
<accession>A0A939PKQ1</accession>
<protein>
    <submittedName>
        <fullName evidence="1">Uncharacterized protein</fullName>
    </submittedName>
</protein>
<proteinExistence type="predicted"/>
<keyword evidence="2" id="KW-1185">Reference proteome</keyword>
<evidence type="ECO:0000313" key="2">
    <source>
        <dbReference type="Proteomes" id="UP000669179"/>
    </source>
</evidence>
<evidence type="ECO:0000313" key="1">
    <source>
        <dbReference type="EMBL" id="MBO2451649.1"/>
    </source>
</evidence>
<dbReference type="Proteomes" id="UP000669179">
    <property type="component" value="Unassembled WGS sequence"/>
</dbReference>
<dbReference type="AlphaFoldDB" id="A0A939PKQ1"/>